<sequence>MRRGRHRPPRIREQGTERVALGARISRGFVRSPSMHVGNPQPVLDLGTPVALLCTMEEDGSLHLAAVTSAWWMGPRCVLGLHDVSRASANLRRTREVVVNMPAAGQAETVARLIRVAGRAAVPDGGPERGYRCARDRIGILGLTPVPSETVRPPRVSECPIQLEAVLDDVHAPAPGSPLPGDVAIFEVRVTRLHLDASVLADGRPDRIDPDRWRPLIMGSP</sequence>
<evidence type="ECO:0000256" key="2">
    <source>
        <dbReference type="ARBA" id="ARBA00022630"/>
    </source>
</evidence>
<keyword evidence="2" id="KW-0285">Flavoprotein</keyword>
<dbReference type="InterPro" id="IPR012349">
    <property type="entry name" value="Split_barrel_FMN-bd"/>
</dbReference>
<gene>
    <name evidence="5" type="ORF">MMSR116_08435</name>
</gene>
<organism evidence="5 6">
    <name type="scientific">Methylobacterium mesophilicum SR1.6/6</name>
    <dbReference type="NCBI Taxonomy" id="908290"/>
    <lineage>
        <taxon>Bacteria</taxon>
        <taxon>Pseudomonadati</taxon>
        <taxon>Pseudomonadota</taxon>
        <taxon>Alphaproteobacteria</taxon>
        <taxon>Hyphomicrobiales</taxon>
        <taxon>Methylobacteriaceae</taxon>
        <taxon>Methylobacterium</taxon>
    </lineage>
</organism>
<name>A0A6B9FGP5_9HYPH</name>
<accession>A0A6B9FGP5</accession>
<evidence type="ECO:0000313" key="5">
    <source>
        <dbReference type="EMBL" id="QGY01903.1"/>
    </source>
</evidence>
<dbReference type="Proteomes" id="UP000012488">
    <property type="component" value="Chromosome"/>
</dbReference>
<dbReference type="EMBL" id="CP043538">
    <property type="protein sequence ID" value="QGY01903.1"/>
    <property type="molecule type" value="Genomic_DNA"/>
</dbReference>
<reference evidence="5 6" key="1">
    <citation type="journal article" date="2012" name="Genet. Mol. Biol.">
        <title>Analysis of 16S rRNA and mxaF genes revealing insights into Methylobacterium niche-specific plant association.</title>
        <authorList>
            <person name="Dourado M.N."/>
            <person name="Andreote F.D."/>
            <person name="Dini-Andreote F."/>
            <person name="Conti R."/>
            <person name="Araujo J.M."/>
            <person name="Araujo W.L."/>
        </authorList>
    </citation>
    <scope>NUCLEOTIDE SEQUENCE [LARGE SCALE GENOMIC DNA]</scope>
    <source>
        <strain evidence="5 6">SR1.6/6</strain>
    </source>
</reference>
<evidence type="ECO:0000313" key="6">
    <source>
        <dbReference type="Proteomes" id="UP000012488"/>
    </source>
</evidence>
<protein>
    <submittedName>
        <fullName evidence="5">Flavin reductase family protein</fullName>
    </submittedName>
</protein>
<comment type="similarity">
    <text evidence="3">Belongs to the flavoredoxin family.</text>
</comment>
<feature type="domain" description="Flavin reductase like" evidence="4">
    <location>
        <begin position="43"/>
        <end position="208"/>
    </location>
</feature>
<dbReference type="PANTHER" id="PTHR43567">
    <property type="entry name" value="FLAVOREDOXIN-RELATED-RELATED"/>
    <property type="match status" value="1"/>
</dbReference>
<dbReference type="SMART" id="SM00903">
    <property type="entry name" value="Flavin_Reduct"/>
    <property type="match status" value="1"/>
</dbReference>
<dbReference type="KEGG" id="mmes:MMSR116_08435"/>
<dbReference type="GO" id="GO:0016646">
    <property type="term" value="F:oxidoreductase activity, acting on the CH-NH group of donors, NAD or NADP as acceptor"/>
    <property type="evidence" value="ECO:0007669"/>
    <property type="project" value="UniProtKB-ARBA"/>
</dbReference>
<dbReference type="PANTHER" id="PTHR43567:SF1">
    <property type="entry name" value="FLAVOREDOXIN"/>
    <property type="match status" value="1"/>
</dbReference>
<dbReference type="GO" id="GO:0010181">
    <property type="term" value="F:FMN binding"/>
    <property type="evidence" value="ECO:0007669"/>
    <property type="project" value="InterPro"/>
</dbReference>
<dbReference type="InterPro" id="IPR052174">
    <property type="entry name" value="Flavoredoxin"/>
</dbReference>
<dbReference type="SUPFAM" id="SSF50475">
    <property type="entry name" value="FMN-binding split barrel"/>
    <property type="match status" value="1"/>
</dbReference>
<dbReference type="AlphaFoldDB" id="A0A6B9FGP5"/>
<reference evidence="5 6" key="2">
    <citation type="journal article" date="2013" name="Genome Announc.">
        <title>Draft Genome Sequence of Methylobacterium mesophilicum Strain SR1.6/6, Isolated from Citrus sinensis.</title>
        <authorList>
            <person name="Marinho Almeida D."/>
            <person name="Dini-Andreote F."/>
            <person name="Camargo Neves A.A."/>
            <person name="Juca Ramos R.T."/>
            <person name="Andreote F.D."/>
            <person name="Carneiro A.R."/>
            <person name="Oliveira de Souza Lima A."/>
            <person name="Caracciolo Gomes de Sa P.H."/>
            <person name="Ribeiro Barbosa M.S."/>
            <person name="Araujo W.L."/>
            <person name="Silva A."/>
        </authorList>
    </citation>
    <scope>NUCLEOTIDE SEQUENCE [LARGE SCALE GENOMIC DNA]</scope>
    <source>
        <strain evidence="5 6">SR1.6/6</strain>
    </source>
</reference>
<evidence type="ECO:0000256" key="3">
    <source>
        <dbReference type="ARBA" id="ARBA00038054"/>
    </source>
</evidence>
<evidence type="ECO:0000259" key="4">
    <source>
        <dbReference type="SMART" id="SM00903"/>
    </source>
</evidence>
<dbReference type="Pfam" id="PF01613">
    <property type="entry name" value="Flavin_Reduct"/>
    <property type="match status" value="1"/>
</dbReference>
<evidence type="ECO:0000256" key="1">
    <source>
        <dbReference type="ARBA" id="ARBA00001917"/>
    </source>
</evidence>
<dbReference type="InterPro" id="IPR002563">
    <property type="entry name" value="Flavin_Rdtase-like_dom"/>
</dbReference>
<dbReference type="Gene3D" id="2.30.110.10">
    <property type="entry name" value="Electron Transport, Fmn-binding Protein, Chain A"/>
    <property type="match status" value="1"/>
</dbReference>
<comment type="cofactor">
    <cofactor evidence="1">
        <name>FMN</name>
        <dbReference type="ChEBI" id="CHEBI:58210"/>
    </cofactor>
</comment>
<proteinExistence type="inferred from homology"/>